<evidence type="ECO:0000313" key="6">
    <source>
        <dbReference type="Proteomes" id="UP000030680"/>
    </source>
</evidence>
<keyword evidence="3 4" id="KW-0406">Ion transport</keyword>
<dbReference type="Gramene" id="EME31843">
    <property type="protein sequence ID" value="EME31843"/>
    <property type="gene ID" value="Gasu_09170"/>
</dbReference>
<dbReference type="STRING" id="130081.M2Y749"/>
<dbReference type="GO" id="GO:0016787">
    <property type="term" value="F:hydrolase activity"/>
    <property type="evidence" value="ECO:0007669"/>
    <property type="project" value="UniProtKB-KW"/>
</dbReference>
<dbReference type="GO" id="GO:0033179">
    <property type="term" value="C:proton-transporting V-type ATPase, V0 domain"/>
    <property type="evidence" value="ECO:0007669"/>
    <property type="project" value="InterPro"/>
</dbReference>
<dbReference type="EC" id="3.6.3.14" evidence="5"/>
<dbReference type="AlphaFoldDB" id="M2Y749"/>
<gene>
    <name evidence="5" type="ORF">Gasu_09170</name>
</gene>
<keyword evidence="6" id="KW-1185">Reference proteome</keyword>
<protein>
    <submittedName>
        <fullName evidence="5">V-type H+-transporting ATPase subunit c</fullName>
        <ecNumber evidence="5">3.6.3.14</ecNumber>
    </submittedName>
</protein>
<evidence type="ECO:0000256" key="2">
    <source>
        <dbReference type="ARBA" id="ARBA00022448"/>
    </source>
</evidence>
<dbReference type="InterPro" id="IPR035921">
    <property type="entry name" value="F/V-ATP_Csub_sf"/>
</dbReference>
<evidence type="ECO:0000313" key="5">
    <source>
        <dbReference type="EMBL" id="EME31843.1"/>
    </source>
</evidence>
<proteinExistence type="inferred from homology"/>
<reference evidence="6" key="1">
    <citation type="journal article" date="2013" name="Science">
        <title>Gene transfer from bacteria and archaea facilitated evolution of an extremophilic eukaryote.</title>
        <authorList>
            <person name="Schonknecht G."/>
            <person name="Chen W.H."/>
            <person name="Ternes C.M."/>
            <person name="Barbier G.G."/>
            <person name="Shrestha R.P."/>
            <person name="Stanke M."/>
            <person name="Brautigam A."/>
            <person name="Baker B.J."/>
            <person name="Banfield J.F."/>
            <person name="Garavito R.M."/>
            <person name="Carr K."/>
            <person name="Wilkerson C."/>
            <person name="Rensing S.A."/>
            <person name="Gagneul D."/>
            <person name="Dickenson N.E."/>
            <person name="Oesterhelt C."/>
            <person name="Lercher M.J."/>
            <person name="Weber A.P."/>
        </authorList>
    </citation>
    <scope>NUCLEOTIDE SEQUENCE [LARGE SCALE GENOMIC DNA]</scope>
    <source>
        <strain evidence="6">074W</strain>
    </source>
</reference>
<evidence type="ECO:0000256" key="3">
    <source>
        <dbReference type="ARBA" id="ARBA00023065"/>
    </source>
</evidence>
<keyword evidence="5" id="KW-0378">Hydrolase</keyword>
<dbReference type="GeneID" id="17090461"/>
<dbReference type="GO" id="GO:0046961">
    <property type="term" value="F:proton-transporting ATPase activity, rotational mechanism"/>
    <property type="evidence" value="ECO:0007669"/>
    <property type="project" value="InterPro"/>
</dbReference>
<dbReference type="InterPro" id="IPR000245">
    <property type="entry name" value="ATPase_proteolipid_csu"/>
</dbReference>
<comment type="similarity">
    <text evidence="1 4">Belongs to the V-ATPase proteolipid subunit family.</text>
</comment>
<dbReference type="RefSeq" id="XP_005708363.1">
    <property type="nucleotide sequence ID" value="XM_005708306.1"/>
</dbReference>
<sequence length="118" mass="12830">MTYELLKVECSDPAILVVRVFLFCEIGSNRLALSLRVLQRLPFFGFIGAASALVFSIELKKLFLVTCICLTCLLDLGAAHSTAKNNVGVASMGVMRPELAMRSIIPVVMVEYLASMAS</sequence>
<accession>M2Y749</accession>
<dbReference type="PRINTS" id="PR00122">
    <property type="entry name" value="VACATPASE"/>
</dbReference>
<keyword evidence="2 4" id="KW-0813">Transport</keyword>
<dbReference type="Proteomes" id="UP000030680">
    <property type="component" value="Unassembled WGS sequence"/>
</dbReference>
<organism evidence="5 6">
    <name type="scientific">Galdieria sulphuraria</name>
    <name type="common">Red alga</name>
    <dbReference type="NCBI Taxonomy" id="130081"/>
    <lineage>
        <taxon>Eukaryota</taxon>
        <taxon>Rhodophyta</taxon>
        <taxon>Bangiophyceae</taxon>
        <taxon>Galdieriales</taxon>
        <taxon>Galdieriaceae</taxon>
        <taxon>Galdieria</taxon>
    </lineage>
</organism>
<dbReference type="EMBL" id="KB454489">
    <property type="protein sequence ID" value="EME31843.1"/>
    <property type="molecule type" value="Genomic_DNA"/>
</dbReference>
<name>M2Y749_GALSU</name>
<dbReference type="PANTHER" id="PTHR10263">
    <property type="entry name" value="V-TYPE PROTON ATPASE PROTEOLIPID SUBUNIT"/>
    <property type="match status" value="1"/>
</dbReference>
<dbReference type="Gene3D" id="1.20.120.610">
    <property type="entry name" value="lithium bound rotor ring of v- atpase"/>
    <property type="match status" value="1"/>
</dbReference>
<evidence type="ECO:0000256" key="4">
    <source>
        <dbReference type="RuleBase" id="RU363060"/>
    </source>
</evidence>
<dbReference type="eggNOG" id="KOG0232">
    <property type="taxonomic scope" value="Eukaryota"/>
</dbReference>
<dbReference type="KEGG" id="gsl:Gasu_09170"/>
<evidence type="ECO:0000256" key="1">
    <source>
        <dbReference type="ARBA" id="ARBA00007296"/>
    </source>
</evidence>
<dbReference type="OrthoDB" id="1744869at2759"/>